<gene>
    <name evidence="1" type="ORF">FBZ90_109248</name>
</gene>
<dbReference type="RefSeq" id="WP_211102102.1">
    <property type="nucleotide sequence ID" value="NZ_VITR01000009.1"/>
</dbReference>
<name>A0A560H2V1_9PROT</name>
<evidence type="ECO:0000313" key="1">
    <source>
        <dbReference type="EMBL" id="TWB40645.1"/>
    </source>
</evidence>
<proteinExistence type="predicted"/>
<dbReference type="Proteomes" id="UP000315751">
    <property type="component" value="Unassembled WGS sequence"/>
</dbReference>
<dbReference type="AlphaFoldDB" id="A0A560H2V1"/>
<keyword evidence="2" id="KW-1185">Reference proteome</keyword>
<sequence length="65" mass="7268">MSDAEVTPDHDALLRANLERVFNERDPDRRALAMADLYVWAAAGLDDTGISSIKLPQRFVRSRPG</sequence>
<evidence type="ECO:0000313" key="2">
    <source>
        <dbReference type="Proteomes" id="UP000315751"/>
    </source>
</evidence>
<protein>
    <submittedName>
        <fullName evidence="1">Uncharacterized protein</fullName>
    </submittedName>
</protein>
<organism evidence="1 2">
    <name type="scientific">Nitrospirillum amazonense</name>
    <dbReference type="NCBI Taxonomy" id="28077"/>
    <lineage>
        <taxon>Bacteria</taxon>
        <taxon>Pseudomonadati</taxon>
        <taxon>Pseudomonadota</taxon>
        <taxon>Alphaproteobacteria</taxon>
        <taxon>Rhodospirillales</taxon>
        <taxon>Azospirillaceae</taxon>
        <taxon>Nitrospirillum</taxon>
    </lineage>
</organism>
<accession>A0A560H2V1</accession>
<reference evidence="1 2" key="1">
    <citation type="submission" date="2019-06" db="EMBL/GenBank/DDBJ databases">
        <title>Genomic Encyclopedia of Type Strains, Phase IV (KMG-V): Genome sequencing to study the core and pangenomes of soil and plant-associated prokaryotes.</title>
        <authorList>
            <person name="Whitman W."/>
        </authorList>
    </citation>
    <scope>NUCLEOTIDE SEQUENCE [LARGE SCALE GENOMIC DNA]</scope>
    <source>
        <strain evidence="1 2">BR 11622</strain>
    </source>
</reference>
<comment type="caution">
    <text evidence="1">The sequence shown here is derived from an EMBL/GenBank/DDBJ whole genome shotgun (WGS) entry which is preliminary data.</text>
</comment>
<dbReference type="EMBL" id="VITR01000009">
    <property type="protein sequence ID" value="TWB40645.1"/>
    <property type="molecule type" value="Genomic_DNA"/>
</dbReference>